<organism evidence="1 2">
    <name type="scientific">Steinernema carpocapsae</name>
    <name type="common">Entomopathogenic nematode</name>
    <dbReference type="NCBI Taxonomy" id="34508"/>
    <lineage>
        <taxon>Eukaryota</taxon>
        <taxon>Metazoa</taxon>
        <taxon>Ecdysozoa</taxon>
        <taxon>Nematoda</taxon>
        <taxon>Chromadorea</taxon>
        <taxon>Rhabditida</taxon>
        <taxon>Tylenchina</taxon>
        <taxon>Panagrolaimomorpha</taxon>
        <taxon>Strongyloidoidea</taxon>
        <taxon>Steinernematidae</taxon>
        <taxon>Steinernema</taxon>
    </lineage>
</organism>
<sequence>MRWVGEEDALWHRSQRILDLFVSLDVSHVEKDKTSTHTKFIYRKHKNNSRTAPLVAVLLELPLAVVEGTHLARLEPAGDAVKVEGVVAGAPGDVAFLAGAGGLVRLALDAQVHDVVTADGTRIHHDVPRPKRHRVPLLHLEALLIRGRSAGVYRFILAGHLMSGEEERRSELVILLGQDLGL</sequence>
<gene>
    <name evidence="1" type="ORF">L596_015632</name>
</gene>
<protein>
    <submittedName>
        <fullName evidence="1">Uncharacterized protein</fullName>
    </submittedName>
</protein>
<accession>A0A4U5NFQ3</accession>
<dbReference type="AlphaFoldDB" id="A0A4U5NFQ3"/>
<reference evidence="1 2" key="1">
    <citation type="journal article" date="2015" name="Genome Biol.">
        <title>Comparative genomics of Steinernema reveals deeply conserved gene regulatory networks.</title>
        <authorList>
            <person name="Dillman A.R."/>
            <person name="Macchietto M."/>
            <person name="Porter C.F."/>
            <person name="Rogers A."/>
            <person name="Williams B."/>
            <person name="Antoshechkin I."/>
            <person name="Lee M.M."/>
            <person name="Goodwin Z."/>
            <person name="Lu X."/>
            <person name="Lewis E.E."/>
            <person name="Goodrich-Blair H."/>
            <person name="Stock S.P."/>
            <person name="Adams B.J."/>
            <person name="Sternberg P.W."/>
            <person name="Mortazavi A."/>
        </authorList>
    </citation>
    <scope>NUCLEOTIDE SEQUENCE [LARGE SCALE GENOMIC DNA]</scope>
    <source>
        <strain evidence="1 2">ALL</strain>
    </source>
</reference>
<proteinExistence type="predicted"/>
<dbReference type="EMBL" id="AZBU02000004">
    <property type="protein sequence ID" value="TKR81818.1"/>
    <property type="molecule type" value="Genomic_DNA"/>
</dbReference>
<keyword evidence="2" id="KW-1185">Reference proteome</keyword>
<evidence type="ECO:0000313" key="1">
    <source>
        <dbReference type="EMBL" id="TKR81818.1"/>
    </source>
</evidence>
<reference evidence="1 2" key="2">
    <citation type="journal article" date="2019" name="G3 (Bethesda)">
        <title>Hybrid Assembly of the Genome of the Entomopathogenic Nematode Steinernema carpocapsae Identifies the X-Chromosome.</title>
        <authorList>
            <person name="Serra L."/>
            <person name="Macchietto M."/>
            <person name="Macias-Munoz A."/>
            <person name="McGill C.J."/>
            <person name="Rodriguez I.M."/>
            <person name="Rodriguez B."/>
            <person name="Murad R."/>
            <person name="Mortazavi A."/>
        </authorList>
    </citation>
    <scope>NUCLEOTIDE SEQUENCE [LARGE SCALE GENOMIC DNA]</scope>
    <source>
        <strain evidence="1 2">ALL</strain>
    </source>
</reference>
<evidence type="ECO:0000313" key="2">
    <source>
        <dbReference type="Proteomes" id="UP000298663"/>
    </source>
</evidence>
<dbReference type="Proteomes" id="UP000298663">
    <property type="component" value="Unassembled WGS sequence"/>
</dbReference>
<comment type="caution">
    <text evidence="1">The sequence shown here is derived from an EMBL/GenBank/DDBJ whole genome shotgun (WGS) entry which is preliminary data.</text>
</comment>
<name>A0A4U5NFQ3_STECR</name>